<keyword evidence="1" id="KW-0472">Membrane</keyword>
<keyword evidence="3" id="KW-1185">Reference proteome</keyword>
<feature type="transmembrane region" description="Helical" evidence="1">
    <location>
        <begin position="119"/>
        <end position="138"/>
    </location>
</feature>
<protein>
    <submittedName>
        <fullName evidence="2">Putative membrane protein</fullName>
    </submittedName>
</protein>
<organism evidence="2 3">
    <name type="scientific">Dysgonomonas hofstadii</name>
    <dbReference type="NCBI Taxonomy" id="637886"/>
    <lineage>
        <taxon>Bacteria</taxon>
        <taxon>Pseudomonadati</taxon>
        <taxon>Bacteroidota</taxon>
        <taxon>Bacteroidia</taxon>
        <taxon>Bacteroidales</taxon>
        <taxon>Dysgonomonadaceae</taxon>
        <taxon>Dysgonomonas</taxon>
    </lineage>
</organism>
<evidence type="ECO:0000256" key="1">
    <source>
        <dbReference type="SAM" id="Phobius"/>
    </source>
</evidence>
<dbReference type="Proteomes" id="UP000555103">
    <property type="component" value="Unassembled WGS sequence"/>
</dbReference>
<evidence type="ECO:0000313" key="3">
    <source>
        <dbReference type="Proteomes" id="UP000555103"/>
    </source>
</evidence>
<dbReference type="AlphaFoldDB" id="A0A840CXN9"/>
<dbReference type="Pfam" id="PF07843">
    <property type="entry name" value="DUF1634"/>
    <property type="match status" value="1"/>
</dbReference>
<proteinExistence type="predicted"/>
<feature type="transmembrane region" description="Helical" evidence="1">
    <location>
        <begin position="23"/>
        <end position="44"/>
    </location>
</feature>
<keyword evidence="1" id="KW-0812">Transmembrane</keyword>
<name>A0A840CXN9_9BACT</name>
<gene>
    <name evidence="2" type="ORF">GGR21_002569</name>
</gene>
<reference evidence="2 3" key="1">
    <citation type="submission" date="2020-08" db="EMBL/GenBank/DDBJ databases">
        <title>Genomic Encyclopedia of Type Strains, Phase IV (KMG-IV): sequencing the most valuable type-strain genomes for metagenomic binning, comparative biology and taxonomic classification.</title>
        <authorList>
            <person name="Goeker M."/>
        </authorList>
    </citation>
    <scope>NUCLEOTIDE SEQUENCE [LARGE SCALE GENOMIC DNA]</scope>
    <source>
        <strain evidence="2 3">DSM 104969</strain>
    </source>
</reference>
<feature type="transmembrane region" description="Helical" evidence="1">
    <location>
        <begin position="88"/>
        <end position="112"/>
    </location>
</feature>
<keyword evidence="1" id="KW-1133">Transmembrane helix</keyword>
<dbReference type="EMBL" id="JACIEP010000008">
    <property type="protein sequence ID" value="MBB4036663.1"/>
    <property type="molecule type" value="Genomic_DNA"/>
</dbReference>
<sequence length="139" mass="15613">MMKNIFSGEFWAERDMELLIGKLLRYGVMLACGITLFGGVIYLFQNYGTTMEHYKPTPDEMPFPGVEHYLRELSTIIPRVLSFDGAAIIQLGVCVLIATPILRVGISVVGFLIEKDYMYVVITLIVLLIIIANMLLGLH</sequence>
<accession>A0A840CXN9</accession>
<dbReference type="RefSeq" id="WP_246348064.1">
    <property type="nucleotide sequence ID" value="NZ_JACIEP010000008.1"/>
</dbReference>
<comment type="caution">
    <text evidence="2">The sequence shown here is derived from an EMBL/GenBank/DDBJ whole genome shotgun (WGS) entry which is preliminary data.</text>
</comment>
<dbReference type="InterPro" id="IPR012861">
    <property type="entry name" value="DUF1634"/>
</dbReference>
<evidence type="ECO:0000313" key="2">
    <source>
        <dbReference type="EMBL" id="MBB4036663.1"/>
    </source>
</evidence>